<evidence type="ECO:0000256" key="8">
    <source>
        <dbReference type="ARBA" id="ARBA00023235"/>
    </source>
</evidence>
<evidence type="ECO:0000256" key="4">
    <source>
        <dbReference type="ARBA" id="ARBA00019397"/>
    </source>
</evidence>
<dbReference type="GO" id="GO:0005829">
    <property type="term" value="C:cytosol"/>
    <property type="evidence" value="ECO:0007669"/>
    <property type="project" value="TreeGrafter"/>
</dbReference>
<evidence type="ECO:0000256" key="5">
    <source>
        <dbReference type="ARBA" id="ARBA00022432"/>
    </source>
</evidence>
<accession>A0A917NI28</accession>
<dbReference type="EC" id="5.3.1.1" evidence="3 9"/>
<dbReference type="GO" id="GO:0019563">
    <property type="term" value="P:glycerol catabolic process"/>
    <property type="evidence" value="ECO:0007669"/>
    <property type="project" value="TreeGrafter"/>
</dbReference>
<dbReference type="GO" id="GO:0006094">
    <property type="term" value="P:gluconeogenesis"/>
    <property type="evidence" value="ECO:0007669"/>
    <property type="project" value="UniProtKB-UniRule"/>
</dbReference>
<comment type="pathway">
    <text evidence="9 10">Carbohydrate biosynthesis; gluconeogenesis.</text>
</comment>
<dbReference type="GO" id="GO:0004807">
    <property type="term" value="F:triose-phosphate isomerase activity"/>
    <property type="evidence" value="ECO:0007669"/>
    <property type="project" value="UniProtKB-UniRule"/>
</dbReference>
<keyword evidence="6 9" id="KW-0963">Cytoplasm</keyword>
<comment type="catalytic activity">
    <reaction evidence="9 10">
        <text>D-glyceraldehyde 3-phosphate = dihydroxyacetone phosphate</text>
        <dbReference type="Rhea" id="RHEA:18585"/>
        <dbReference type="ChEBI" id="CHEBI:57642"/>
        <dbReference type="ChEBI" id="CHEBI:59776"/>
        <dbReference type="EC" id="5.3.1.1"/>
    </reaction>
</comment>
<dbReference type="Gene3D" id="3.20.20.70">
    <property type="entry name" value="Aldolase class I"/>
    <property type="match status" value="1"/>
</dbReference>
<feature type="active site" description="Proton acceptor" evidence="9">
    <location>
        <position position="168"/>
    </location>
</feature>
<comment type="similarity">
    <text evidence="2 9 10">Belongs to the triosephosphate isomerase family.</text>
</comment>
<feature type="binding site" evidence="9">
    <location>
        <begin position="235"/>
        <end position="236"/>
    </location>
    <ligand>
        <name>substrate</name>
    </ligand>
</feature>
<dbReference type="PANTHER" id="PTHR21139">
    <property type="entry name" value="TRIOSEPHOSPHATE ISOMERASE"/>
    <property type="match status" value="1"/>
</dbReference>
<keyword evidence="7 9" id="KW-0324">Glycolysis</keyword>
<evidence type="ECO:0000313" key="11">
    <source>
        <dbReference type="EMBL" id="GGI99612.1"/>
    </source>
</evidence>
<dbReference type="PROSITE" id="PS00171">
    <property type="entry name" value="TIM_1"/>
    <property type="match status" value="1"/>
</dbReference>
<evidence type="ECO:0000256" key="10">
    <source>
        <dbReference type="RuleBase" id="RU363013"/>
    </source>
</evidence>
<dbReference type="NCBIfam" id="TIGR00419">
    <property type="entry name" value="tim"/>
    <property type="match status" value="1"/>
</dbReference>
<evidence type="ECO:0000256" key="7">
    <source>
        <dbReference type="ARBA" id="ARBA00023152"/>
    </source>
</evidence>
<dbReference type="EMBL" id="BMOY01000006">
    <property type="protein sequence ID" value="GGI99612.1"/>
    <property type="molecule type" value="Genomic_DNA"/>
</dbReference>
<evidence type="ECO:0000256" key="1">
    <source>
        <dbReference type="ARBA" id="ARBA00004680"/>
    </source>
</evidence>
<dbReference type="InterPro" id="IPR022896">
    <property type="entry name" value="TrioseP_Isoase_bac/euk"/>
</dbReference>
<comment type="pathway">
    <text evidence="1 9 10">Carbohydrate degradation; glycolysis; D-glyceraldehyde 3-phosphate from glycerone phosphate: step 1/1.</text>
</comment>
<feature type="binding site" evidence="9">
    <location>
        <position position="174"/>
    </location>
    <ligand>
        <name>substrate</name>
    </ligand>
</feature>
<feature type="binding site" evidence="9">
    <location>
        <position position="214"/>
    </location>
    <ligand>
        <name>substrate</name>
    </ligand>
</feature>
<dbReference type="AlphaFoldDB" id="A0A917NI28"/>
<comment type="subcellular location">
    <subcellularLocation>
        <location evidence="9 10">Cytoplasm</location>
    </subcellularLocation>
</comment>
<dbReference type="CDD" id="cd00311">
    <property type="entry name" value="TIM"/>
    <property type="match status" value="1"/>
</dbReference>
<comment type="caution">
    <text evidence="11">The sequence shown here is derived from an EMBL/GenBank/DDBJ whole genome shotgun (WGS) entry which is preliminary data.</text>
</comment>
<evidence type="ECO:0000256" key="6">
    <source>
        <dbReference type="ARBA" id="ARBA00022490"/>
    </source>
</evidence>
<evidence type="ECO:0000256" key="2">
    <source>
        <dbReference type="ARBA" id="ARBA00007422"/>
    </source>
</evidence>
<feature type="active site" description="Electrophile" evidence="9">
    <location>
        <position position="96"/>
    </location>
</feature>
<comment type="subunit">
    <text evidence="9 10">Homodimer.</text>
</comment>
<gene>
    <name evidence="9" type="primary">tpiA</name>
    <name evidence="11" type="ORF">GCM10010885_06150</name>
</gene>
<keyword evidence="8 9" id="KW-0413">Isomerase</keyword>
<evidence type="ECO:0000313" key="12">
    <source>
        <dbReference type="Proteomes" id="UP000637695"/>
    </source>
</evidence>
<evidence type="ECO:0000256" key="9">
    <source>
        <dbReference type="HAMAP-Rule" id="MF_00147"/>
    </source>
</evidence>
<dbReference type="InterPro" id="IPR000652">
    <property type="entry name" value="Triosephosphate_isomerase"/>
</dbReference>
<comment type="function">
    <text evidence="9">Involved in the gluconeogenesis. Catalyzes stereospecifically the conversion of dihydroxyacetone phosphate (DHAP) to D-glyceraldehyde-3-phosphate (G3P).</text>
</comment>
<keyword evidence="5 9" id="KW-0312">Gluconeogenesis</keyword>
<dbReference type="SUPFAM" id="SSF51351">
    <property type="entry name" value="Triosephosphate isomerase (TIM)"/>
    <property type="match status" value="1"/>
</dbReference>
<keyword evidence="12" id="KW-1185">Reference proteome</keyword>
<reference evidence="11" key="2">
    <citation type="submission" date="2020-09" db="EMBL/GenBank/DDBJ databases">
        <authorList>
            <person name="Sun Q."/>
            <person name="Ohkuma M."/>
        </authorList>
    </citation>
    <scope>NUCLEOTIDE SEQUENCE</scope>
    <source>
        <strain evidence="11">JCM 18487</strain>
    </source>
</reference>
<dbReference type="InterPro" id="IPR035990">
    <property type="entry name" value="TIM_sf"/>
</dbReference>
<dbReference type="PROSITE" id="PS51440">
    <property type="entry name" value="TIM_2"/>
    <property type="match status" value="1"/>
</dbReference>
<feature type="binding site" evidence="9">
    <location>
        <begin position="10"/>
        <end position="12"/>
    </location>
    <ligand>
        <name>substrate</name>
    </ligand>
</feature>
<dbReference type="RefSeq" id="WP_188881088.1">
    <property type="nucleotide sequence ID" value="NZ_BMOY01000006.1"/>
</dbReference>
<dbReference type="FunFam" id="3.20.20.70:FF:000016">
    <property type="entry name" value="Triosephosphate isomerase"/>
    <property type="match status" value="1"/>
</dbReference>
<name>A0A917NI28_9BACL</name>
<dbReference type="InterPro" id="IPR020861">
    <property type="entry name" value="Triosephosphate_isomerase_AS"/>
</dbReference>
<sequence length="256" mass="27144">MARRKLLMGNWKMYKTVAQARAFAEELGRQTSRLSPAVDYAVCPPFTALHALRVILPSCVKLGAQNVHFAEEGAYTGEIAPGMLTELGVQYVLVGHSERRNVFHEPDAWMRQKVAAVAAHGMTPVLCVGEDLAEREAGRTLAVVEAQTVSGIADVRAEQASQMVIAYEPVWAIGTGRTPTPADAQEVIAYIRQVVAREKGEAAAAGVRILYGGSVKPDNIAGFTSQPDIDGALVGGASLDPSSFVAMAEAVAKGGQ</sequence>
<proteinExistence type="inferred from homology"/>
<dbReference type="Pfam" id="PF00121">
    <property type="entry name" value="TIM"/>
    <property type="match status" value="1"/>
</dbReference>
<protein>
    <recommendedName>
        <fullName evidence="4 9">Triosephosphate isomerase</fullName>
        <shortName evidence="9">TIM</shortName>
        <shortName evidence="9">TPI</shortName>
        <ecNumber evidence="3 9">5.3.1.1</ecNumber>
    </recommendedName>
    <alternativeName>
        <fullName evidence="9">Triose-phosphate isomerase</fullName>
    </alternativeName>
</protein>
<organism evidence="11 12">
    <name type="scientific">Alicyclobacillus cellulosilyticus</name>
    <dbReference type="NCBI Taxonomy" id="1003997"/>
    <lineage>
        <taxon>Bacteria</taxon>
        <taxon>Bacillati</taxon>
        <taxon>Bacillota</taxon>
        <taxon>Bacilli</taxon>
        <taxon>Bacillales</taxon>
        <taxon>Alicyclobacillaceae</taxon>
        <taxon>Alicyclobacillus</taxon>
    </lineage>
</organism>
<dbReference type="HAMAP" id="MF_00147_B">
    <property type="entry name" value="TIM_B"/>
    <property type="match status" value="1"/>
</dbReference>
<dbReference type="GO" id="GO:0046166">
    <property type="term" value="P:glyceraldehyde-3-phosphate biosynthetic process"/>
    <property type="evidence" value="ECO:0007669"/>
    <property type="project" value="TreeGrafter"/>
</dbReference>
<dbReference type="InterPro" id="IPR013785">
    <property type="entry name" value="Aldolase_TIM"/>
</dbReference>
<dbReference type="Proteomes" id="UP000637695">
    <property type="component" value="Unassembled WGS sequence"/>
</dbReference>
<reference evidence="11" key="1">
    <citation type="journal article" date="2014" name="Int. J. Syst. Evol. Microbiol.">
        <title>Complete genome sequence of Corynebacterium casei LMG S-19264T (=DSM 44701T), isolated from a smear-ripened cheese.</title>
        <authorList>
            <consortium name="US DOE Joint Genome Institute (JGI-PGF)"/>
            <person name="Walter F."/>
            <person name="Albersmeier A."/>
            <person name="Kalinowski J."/>
            <person name="Ruckert C."/>
        </authorList>
    </citation>
    <scope>NUCLEOTIDE SEQUENCE</scope>
    <source>
        <strain evidence="11">JCM 18487</strain>
    </source>
</reference>
<dbReference type="PANTHER" id="PTHR21139:SF42">
    <property type="entry name" value="TRIOSEPHOSPHATE ISOMERASE"/>
    <property type="match status" value="1"/>
</dbReference>
<evidence type="ECO:0000256" key="3">
    <source>
        <dbReference type="ARBA" id="ARBA00011940"/>
    </source>
</evidence>
<dbReference type="GO" id="GO:0006096">
    <property type="term" value="P:glycolytic process"/>
    <property type="evidence" value="ECO:0007669"/>
    <property type="project" value="UniProtKB-UniRule"/>
</dbReference>